<dbReference type="InterPro" id="IPR036412">
    <property type="entry name" value="HAD-like_sf"/>
</dbReference>
<evidence type="ECO:0000313" key="5">
    <source>
        <dbReference type="EMBL" id="TYA11861.1"/>
    </source>
</evidence>
<dbReference type="SFLD" id="SFLDG01129">
    <property type="entry name" value="C1.5:_HAD__Beta-PGM__Phosphata"/>
    <property type="match status" value="1"/>
</dbReference>
<dbReference type="EMBL" id="VSDO01000003">
    <property type="protein sequence ID" value="TYA11861.1"/>
    <property type="molecule type" value="Genomic_DNA"/>
</dbReference>
<evidence type="ECO:0000313" key="6">
    <source>
        <dbReference type="Proteomes" id="UP000325218"/>
    </source>
</evidence>
<dbReference type="RefSeq" id="WP_148452892.1">
    <property type="nucleotide sequence ID" value="NZ_VSDO01000003.1"/>
</dbReference>
<dbReference type="PANTHER" id="PTHR46470">
    <property type="entry name" value="N-ACYLNEURAMINATE-9-PHOSPHATASE"/>
    <property type="match status" value="1"/>
</dbReference>
<dbReference type="GO" id="GO:0016791">
    <property type="term" value="F:phosphatase activity"/>
    <property type="evidence" value="ECO:0007669"/>
    <property type="project" value="TreeGrafter"/>
</dbReference>
<protein>
    <submittedName>
        <fullName evidence="5">HAD family hydrolase</fullName>
    </submittedName>
</protein>
<keyword evidence="6" id="KW-1185">Reference proteome</keyword>
<dbReference type="GO" id="GO:0046872">
    <property type="term" value="F:metal ion binding"/>
    <property type="evidence" value="ECO:0007669"/>
    <property type="project" value="UniProtKB-KW"/>
</dbReference>
<evidence type="ECO:0000256" key="4">
    <source>
        <dbReference type="ARBA" id="ARBA00022842"/>
    </source>
</evidence>
<keyword evidence="2" id="KW-0479">Metal-binding</keyword>
<comment type="caution">
    <text evidence="5">The sequence shown here is derived from an EMBL/GenBank/DDBJ whole genome shotgun (WGS) entry which is preliminary data.</text>
</comment>
<dbReference type="AlphaFoldDB" id="A0A5D0CPN6"/>
<reference evidence="5 6" key="1">
    <citation type="submission" date="2019-08" db="EMBL/GenBank/DDBJ databases">
        <title>Genome sequencing of Paenibacillus faecis DSM 23593(T).</title>
        <authorList>
            <person name="Kook J.-K."/>
            <person name="Park S.-N."/>
            <person name="Lim Y.K."/>
        </authorList>
    </citation>
    <scope>NUCLEOTIDE SEQUENCE [LARGE SCALE GENOMIC DNA]</scope>
    <source>
        <strain evidence="5 6">DSM 23593</strain>
    </source>
</reference>
<dbReference type="InterPro" id="IPR006439">
    <property type="entry name" value="HAD-SF_hydro_IA"/>
</dbReference>
<keyword evidence="3 5" id="KW-0378">Hydrolase</keyword>
<accession>A0A5D0CPN6</accession>
<dbReference type="Proteomes" id="UP000325218">
    <property type="component" value="Unassembled WGS sequence"/>
</dbReference>
<comment type="cofactor">
    <cofactor evidence="1">
        <name>Mg(2+)</name>
        <dbReference type="ChEBI" id="CHEBI:18420"/>
    </cofactor>
</comment>
<dbReference type="InterPro" id="IPR023214">
    <property type="entry name" value="HAD_sf"/>
</dbReference>
<evidence type="ECO:0000256" key="2">
    <source>
        <dbReference type="ARBA" id="ARBA00022723"/>
    </source>
</evidence>
<dbReference type="Gene3D" id="3.40.50.1000">
    <property type="entry name" value="HAD superfamily/HAD-like"/>
    <property type="match status" value="1"/>
</dbReference>
<dbReference type="InterPro" id="IPR051400">
    <property type="entry name" value="HAD-like_hydrolase"/>
</dbReference>
<dbReference type="SFLD" id="SFLDS00003">
    <property type="entry name" value="Haloacid_Dehalogenase"/>
    <property type="match status" value="1"/>
</dbReference>
<dbReference type="PANTHER" id="PTHR46470:SF2">
    <property type="entry name" value="GLYCERALDEHYDE 3-PHOSPHATE PHOSPHATASE"/>
    <property type="match status" value="1"/>
</dbReference>
<dbReference type="GO" id="GO:0044281">
    <property type="term" value="P:small molecule metabolic process"/>
    <property type="evidence" value="ECO:0007669"/>
    <property type="project" value="UniProtKB-ARBA"/>
</dbReference>
<dbReference type="NCBIfam" id="TIGR01549">
    <property type="entry name" value="HAD-SF-IA-v1"/>
    <property type="match status" value="1"/>
</dbReference>
<name>A0A5D0CPN6_9BACL</name>
<dbReference type="Gene3D" id="1.10.150.520">
    <property type="match status" value="1"/>
</dbReference>
<gene>
    <name evidence="5" type="ORF">FRY98_14010</name>
</gene>
<dbReference type="SUPFAM" id="SSF56784">
    <property type="entry name" value="HAD-like"/>
    <property type="match status" value="1"/>
</dbReference>
<evidence type="ECO:0000256" key="1">
    <source>
        <dbReference type="ARBA" id="ARBA00001946"/>
    </source>
</evidence>
<sequence>MSVRVYVFDLDDTLYEEIQFVQSGFRAVAEFLYSSFAIDPERSYKKMLQLLEKEGRGAVFNGVLKEHNLLTSKNLKKCISVYRGHTPDIKLSNEAEMVLDRLKGKPVYIVTDGNKIVQYNKIRALKLDQRVKKCFITYRYGRIHSKPSPYCFQKIAFAEKAAYEEIVYVGDNPNKDFVGIKPLGIKTIQINQGAFFRSILPEEFQADFQVDNLLQIFEVMENWENKN</sequence>
<proteinExistence type="predicted"/>
<evidence type="ECO:0000256" key="3">
    <source>
        <dbReference type="ARBA" id="ARBA00022801"/>
    </source>
</evidence>
<dbReference type="OrthoDB" id="9809962at2"/>
<organism evidence="5 6">
    <name type="scientific">Paenibacillus faecis</name>
    <dbReference type="NCBI Taxonomy" id="862114"/>
    <lineage>
        <taxon>Bacteria</taxon>
        <taxon>Bacillati</taxon>
        <taxon>Bacillota</taxon>
        <taxon>Bacilli</taxon>
        <taxon>Bacillales</taxon>
        <taxon>Paenibacillaceae</taxon>
        <taxon>Paenibacillus</taxon>
    </lineage>
</organism>
<keyword evidence="4" id="KW-0460">Magnesium</keyword>
<dbReference type="Pfam" id="PF00702">
    <property type="entry name" value="Hydrolase"/>
    <property type="match status" value="1"/>
</dbReference>